<dbReference type="PROSITE" id="PS50041">
    <property type="entry name" value="C_TYPE_LECTIN_2"/>
    <property type="match status" value="1"/>
</dbReference>
<keyword evidence="5" id="KW-1185">Reference proteome</keyword>
<dbReference type="InterPro" id="IPR016187">
    <property type="entry name" value="CTDL_fold"/>
</dbReference>
<dbReference type="AlphaFoldDB" id="A0A3Q1J4L6"/>
<dbReference type="InterPro" id="IPR001304">
    <property type="entry name" value="C-type_lectin-like"/>
</dbReference>
<dbReference type="SMART" id="SM00034">
    <property type="entry name" value="CLECT"/>
    <property type="match status" value="1"/>
</dbReference>
<reference evidence="4" key="1">
    <citation type="submission" date="2021-04" db="EMBL/GenBank/DDBJ databases">
        <authorList>
            <consortium name="Wellcome Sanger Institute Data Sharing"/>
        </authorList>
    </citation>
    <scope>NUCLEOTIDE SEQUENCE [LARGE SCALE GENOMIC DNA]</scope>
</reference>
<feature type="domain" description="C-type lectin" evidence="3">
    <location>
        <begin position="24"/>
        <end position="136"/>
    </location>
</feature>
<dbReference type="Proteomes" id="UP000265040">
    <property type="component" value="Chromosome 18"/>
</dbReference>
<dbReference type="Gene3D" id="3.10.100.10">
    <property type="entry name" value="Mannose-Binding Protein A, subunit A"/>
    <property type="match status" value="1"/>
</dbReference>
<dbReference type="InterPro" id="IPR018378">
    <property type="entry name" value="C-type_lectin_CS"/>
</dbReference>
<evidence type="ECO:0000256" key="1">
    <source>
        <dbReference type="ARBA" id="ARBA00023157"/>
    </source>
</evidence>
<proteinExistence type="predicted"/>
<dbReference type="GeneTree" id="ENSGT00940000163911"/>
<organism evidence="4 5">
    <name type="scientific">Anabas testudineus</name>
    <name type="common">Climbing perch</name>
    <name type="synonym">Anthias testudineus</name>
    <dbReference type="NCBI Taxonomy" id="64144"/>
    <lineage>
        <taxon>Eukaryota</taxon>
        <taxon>Metazoa</taxon>
        <taxon>Chordata</taxon>
        <taxon>Craniata</taxon>
        <taxon>Vertebrata</taxon>
        <taxon>Euteleostomi</taxon>
        <taxon>Actinopterygii</taxon>
        <taxon>Neopterygii</taxon>
        <taxon>Teleostei</taxon>
        <taxon>Neoteleostei</taxon>
        <taxon>Acanthomorphata</taxon>
        <taxon>Anabantaria</taxon>
        <taxon>Anabantiformes</taxon>
        <taxon>Anabantoidei</taxon>
        <taxon>Anabantidae</taxon>
        <taxon>Anabas</taxon>
    </lineage>
</organism>
<protein>
    <recommendedName>
        <fullName evidence="3">C-type lectin domain-containing protein</fullName>
    </recommendedName>
</protein>
<dbReference type="Ensembl" id="ENSATET00000030166.2">
    <property type="protein sequence ID" value="ENSATEP00000029717.2"/>
    <property type="gene ID" value="ENSATEG00000020507.2"/>
</dbReference>
<dbReference type="SUPFAM" id="SSF56436">
    <property type="entry name" value="C-type lectin-like"/>
    <property type="match status" value="1"/>
</dbReference>
<feature type="chain" id="PRO_5030080221" description="C-type lectin domain-containing protein" evidence="2">
    <location>
        <begin position="18"/>
        <end position="154"/>
    </location>
</feature>
<keyword evidence="2" id="KW-0732">Signal</keyword>
<dbReference type="STRING" id="64144.ENSATEP00000029717"/>
<dbReference type="InterPro" id="IPR016186">
    <property type="entry name" value="C-type_lectin-like/link_sf"/>
</dbReference>
<dbReference type="InParanoid" id="A0A3Q1J4L6"/>
<dbReference type="PROSITE" id="PS00615">
    <property type="entry name" value="C_TYPE_LECTIN_1"/>
    <property type="match status" value="1"/>
</dbReference>
<evidence type="ECO:0000313" key="5">
    <source>
        <dbReference type="Proteomes" id="UP000265040"/>
    </source>
</evidence>
<accession>A0A3Q1J4L6</accession>
<dbReference type="PANTHER" id="PTHR45784">
    <property type="entry name" value="C-TYPE LECTIN DOMAIN FAMILY 20 MEMBER A-RELATED"/>
    <property type="match status" value="1"/>
</dbReference>
<feature type="signal peptide" evidence="2">
    <location>
        <begin position="1"/>
        <end position="17"/>
    </location>
</feature>
<evidence type="ECO:0000313" key="4">
    <source>
        <dbReference type="Ensembl" id="ENSATEP00000029717.2"/>
    </source>
</evidence>
<evidence type="ECO:0000256" key="2">
    <source>
        <dbReference type="SAM" id="SignalP"/>
    </source>
</evidence>
<sequence length="154" mass="18093">MERILLVVFSLSGWVISTCHPHQYYYVSDLKTWTEAQTHCRQTYTDLATIENTEEVNQFINTVSSAGYNSEVWIGLYSQINWTWSDGYTGSGAEYRNWKTNQPDFISAAQYCVNIGNATGFWWDDNCFLDYPFICYRGKFSTRREKMYEFYDGC</sequence>
<dbReference type="PANTHER" id="PTHR45784:SF3">
    <property type="entry name" value="C-TYPE LECTIN DOMAIN FAMILY 4 MEMBER K-LIKE-RELATED"/>
    <property type="match status" value="1"/>
</dbReference>
<dbReference type="OrthoDB" id="6369810at2759"/>
<gene>
    <name evidence="4" type="primary">DPT</name>
</gene>
<reference evidence="4" key="2">
    <citation type="submission" date="2025-08" db="UniProtKB">
        <authorList>
            <consortium name="Ensembl"/>
        </authorList>
    </citation>
    <scope>IDENTIFICATION</scope>
</reference>
<reference evidence="4" key="3">
    <citation type="submission" date="2025-09" db="UniProtKB">
        <authorList>
            <consortium name="Ensembl"/>
        </authorList>
    </citation>
    <scope>IDENTIFICATION</scope>
</reference>
<evidence type="ECO:0000259" key="3">
    <source>
        <dbReference type="PROSITE" id="PS50041"/>
    </source>
</evidence>
<keyword evidence="1" id="KW-1015">Disulfide bond</keyword>
<dbReference type="Pfam" id="PF00059">
    <property type="entry name" value="Lectin_C"/>
    <property type="match status" value="1"/>
</dbReference>
<name>A0A3Q1J4L6_ANATE</name>